<reference evidence="5" key="3">
    <citation type="submission" date="2025-08" db="UniProtKB">
        <authorList>
            <consortium name="Ensembl"/>
        </authorList>
    </citation>
    <scope>IDENTIFICATION</scope>
    <source>
        <strain evidence="5">HSOK</strain>
    </source>
</reference>
<evidence type="ECO:0000256" key="1">
    <source>
        <dbReference type="ARBA" id="ARBA00009403"/>
    </source>
</evidence>
<proteinExistence type="inferred from homology"/>
<dbReference type="PANTHER" id="PTHR46186:SF12">
    <property type="entry name" value="CYSTATIN C (AMYLOID ANGIOPATHY AND CEREBRAL HEMORRHAGE)-RELATED"/>
    <property type="match status" value="1"/>
</dbReference>
<feature type="signal peptide" evidence="3">
    <location>
        <begin position="1"/>
        <end position="19"/>
    </location>
</feature>
<dbReference type="PANTHER" id="PTHR46186">
    <property type="entry name" value="CYSTATIN"/>
    <property type="match status" value="1"/>
</dbReference>
<protein>
    <recommendedName>
        <fullName evidence="4">Cystatin domain-containing protein</fullName>
    </recommendedName>
</protein>
<sequence length="106" mass="11941">MMWKLAFPFLAALLAVGLGQDTEGFTELKANDPGVQRALKFAMDEYNKASSDIYLYVAVKVIRVQRKPFRDGYKYILTVTIARTECIKDSGDGPCPVFTDPVWQMV</sequence>
<feature type="chain" id="PRO_5018629622" description="Cystatin domain-containing protein" evidence="3">
    <location>
        <begin position="20"/>
        <end position="106"/>
    </location>
</feature>
<reference evidence="5 6" key="2">
    <citation type="submission" date="2017-04" db="EMBL/GenBank/DDBJ databases">
        <title>CpG methylation of centromeres and impact of large insertions on vertebrate speciation.</title>
        <authorList>
            <person name="Ichikawa K."/>
            <person name="Yoshimura J."/>
            <person name="Morishita S."/>
        </authorList>
    </citation>
    <scope>NUCLEOTIDE SEQUENCE</scope>
    <source>
        <strain evidence="5 6">HSOK</strain>
    </source>
</reference>
<dbReference type="Proteomes" id="UP000265200">
    <property type="component" value="Chromosome 15"/>
</dbReference>
<dbReference type="Gene3D" id="3.10.450.10">
    <property type="match status" value="1"/>
</dbReference>
<dbReference type="InterPro" id="IPR000010">
    <property type="entry name" value="Cystatin_dom"/>
</dbReference>
<evidence type="ECO:0000313" key="5">
    <source>
        <dbReference type="Ensembl" id="ENSORLP00015000409.1"/>
    </source>
</evidence>
<dbReference type="Pfam" id="PF00031">
    <property type="entry name" value="Cystatin"/>
    <property type="match status" value="1"/>
</dbReference>
<dbReference type="AlphaFoldDB" id="A0A3P9GXU3"/>
<dbReference type="Ensembl" id="ENSORLT00015014387.1">
    <property type="protein sequence ID" value="ENSORLP00015000409.1"/>
    <property type="gene ID" value="ENSORLG00015001013.1"/>
</dbReference>
<evidence type="ECO:0000313" key="6">
    <source>
        <dbReference type="Proteomes" id="UP000265200"/>
    </source>
</evidence>
<keyword evidence="2" id="KW-1015">Disulfide bond</keyword>
<comment type="similarity">
    <text evidence="1">Belongs to the cystatin family.</text>
</comment>
<accession>A0A3P9GXU3</accession>
<evidence type="ECO:0000256" key="2">
    <source>
        <dbReference type="ARBA" id="ARBA00023157"/>
    </source>
</evidence>
<dbReference type="InterPro" id="IPR046350">
    <property type="entry name" value="Cystatin_sf"/>
</dbReference>
<dbReference type="SUPFAM" id="SSF54403">
    <property type="entry name" value="Cystatin/monellin"/>
    <property type="match status" value="1"/>
</dbReference>
<dbReference type="SMART" id="SM00043">
    <property type="entry name" value="CY"/>
    <property type="match status" value="1"/>
</dbReference>
<evidence type="ECO:0000259" key="4">
    <source>
        <dbReference type="SMART" id="SM00043"/>
    </source>
</evidence>
<evidence type="ECO:0000256" key="3">
    <source>
        <dbReference type="SAM" id="SignalP"/>
    </source>
</evidence>
<dbReference type="FunFam" id="3.10.450.10:FF:000004">
    <property type="entry name" value="Cystatin C"/>
    <property type="match status" value="1"/>
</dbReference>
<name>A0A3P9GXU3_ORYLA</name>
<dbReference type="GO" id="GO:0004869">
    <property type="term" value="F:cysteine-type endopeptidase inhibitor activity"/>
    <property type="evidence" value="ECO:0007669"/>
    <property type="project" value="InterPro"/>
</dbReference>
<organism evidence="5 6">
    <name type="scientific">Oryzias latipes</name>
    <name type="common">Japanese rice fish</name>
    <name type="synonym">Japanese killifish</name>
    <dbReference type="NCBI Taxonomy" id="8090"/>
    <lineage>
        <taxon>Eukaryota</taxon>
        <taxon>Metazoa</taxon>
        <taxon>Chordata</taxon>
        <taxon>Craniata</taxon>
        <taxon>Vertebrata</taxon>
        <taxon>Euteleostomi</taxon>
        <taxon>Actinopterygii</taxon>
        <taxon>Neopterygii</taxon>
        <taxon>Teleostei</taxon>
        <taxon>Neoteleostei</taxon>
        <taxon>Acanthomorphata</taxon>
        <taxon>Ovalentaria</taxon>
        <taxon>Atherinomorphae</taxon>
        <taxon>Beloniformes</taxon>
        <taxon>Adrianichthyidae</taxon>
        <taxon>Oryziinae</taxon>
        <taxon>Oryzias</taxon>
    </lineage>
</organism>
<dbReference type="CDD" id="cd00042">
    <property type="entry name" value="CY"/>
    <property type="match status" value="1"/>
</dbReference>
<keyword evidence="3" id="KW-0732">Signal</keyword>
<reference evidence="5" key="4">
    <citation type="submission" date="2025-09" db="UniProtKB">
        <authorList>
            <consortium name="Ensembl"/>
        </authorList>
    </citation>
    <scope>IDENTIFICATION</scope>
    <source>
        <strain evidence="5">HSOK</strain>
    </source>
</reference>
<feature type="domain" description="Cystatin" evidence="4">
    <location>
        <begin position="20"/>
        <end position="105"/>
    </location>
</feature>
<reference key="1">
    <citation type="journal article" date="2007" name="Nature">
        <title>The medaka draft genome and insights into vertebrate genome evolution.</title>
        <authorList>
            <person name="Kasahara M."/>
            <person name="Naruse K."/>
            <person name="Sasaki S."/>
            <person name="Nakatani Y."/>
            <person name="Qu W."/>
            <person name="Ahsan B."/>
            <person name="Yamada T."/>
            <person name="Nagayasu Y."/>
            <person name="Doi K."/>
            <person name="Kasai Y."/>
            <person name="Jindo T."/>
            <person name="Kobayashi D."/>
            <person name="Shimada A."/>
            <person name="Toyoda A."/>
            <person name="Kuroki Y."/>
            <person name="Fujiyama A."/>
            <person name="Sasaki T."/>
            <person name="Shimizu A."/>
            <person name="Asakawa S."/>
            <person name="Shimizu N."/>
            <person name="Hashimoto S."/>
            <person name="Yang J."/>
            <person name="Lee Y."/>
            <person name="Matsushima K."/>
            <person name="Sugano S."/>
            <person name="Sakaizumi M."/>
            <person name="Narita T."/>
            <person name="Ohishi K."/>
            <person name="Haga S."/>
            <person name="Ohta F."/>
            <person name="Nomoto H."/>
            <person name="Nogata K."/>
            <person name="Morishita T."/>
            <person name="Endo T."/>
            <person name="Shin-I T."/>
            <person name="Takeda H."/>
            <person name="Morishita S."/>
            <person name="Kohara Y."/>
        </authorList>
    </citation>
    <scope>NUCLEOTIDE SEQUENCE [LARGE SCALE GENOMIC DNA]</scope>
    <source>
        <strain>Hd-rR</strain>
    </source>
</reference>